<keyword evidence="2" id="KW-1185">Reference proteome</keyword>
<dbReference type="AlphaFoldDB" id="A0AA37V131"/>
<proteinExistence type="predicted"/>
<evidence type="ECO:0000313" key="2">
    <source>
        <dbReference type="Proteomes" id="UP001161325"/>
    </source>
</evidence>
<reference evidence="1" key="1">
    <citation type="submission" date="2022-08" db="EMBL/GenBank/DDBJ databases">
        <title>Draft genome sequencing of Roseisolibacter agri AW1220.</title>
        <authorList>
            <person name="Tobiishi Y."/>
            <person name="Tonouchi A."/>
        </authorList>
    </citation>
    <scope>NUCLEOTIDE SEQUENCE</scope>
    <source>
        <strain evidence="1">AW1220</strain>
    </source>
</reference>
<organism evidence="1 2">
    <name type="scientific">Roseisolibacter agri</name>
    <dbReference type="NCBI Taxonomy" id="2014610"/>
    <lineage>
        <taxon>Bacteria</taxon>
        <taxon>Pseudomonadati</taxon>
        <taxon>Gemmatimonadota</taxon>
        <taxon>Gemmatimonadia</taxon>
        <taxon>Gemmatimonadales</taxon>
        <taxon>Gemmatimonadaceae</taxon>
        <taxon>Roseisolibacter</taxon>
    </lineage>
</organism>
<protein>
    <submittedName>
        <fullName evidence="1">Uncharacterized protein</fullName>
    </submittedName>
</protein>
<dbReference type="Proteomes" id="UP001161325">
    <property type="component" value="Unassembled WGS sequence"/>
</dbReference>
<dbReference type="RefSeq" id="WP_284349995.1">
    <property type="nucleotide sequence ID" value="NZ_BRXS01000003.1"/>
</dbReference>
<accession>A0AA37V131</accession>
<name>A0AA37V131_9BACT</name>
<gene>
    <name evidence="1" type="ORF">rosag_20530</name>
</gene>
<evidence type="ECO:0000313" key="1">
    <source>
        <dbReference type="EMBL" id="GLC25540.1"/>
    </source>
</evidence>
<sequence length="208" mass="21593">MLANHLQWTTTSPATRAPYADGQCSYELVLPDSIGLAITTSPNTTVRVAAAGDWWPRELVAARDSVLVVRVLGALCSGPDALNVNAQVAPALVVFQHADRYGMVPLEVPQPFHLPLPGRVPVDGGTWQTRGGLFQARPGATAQLASADTTVERVPGVRVQWGNPTVATAPAAVPPQPAGRLARAAQGPHRVGGGDGAPVTVTALARTP</sequence>
<dbReference type="EMBL" id="BRXS01000003">
    <property type="protein sequence ID" value="GLC25540.1"/>
    <property type="molecule type" value="Genomic_DNA"/>
</dbReference>
<comment type="caution">
    <text evidence="1">The sequence shown here is derived from an EMBL/GenBank/DDBJ whole genome shotgun (WGS) entry which is preliminary data.</text>
</comment>